<dbReference type="Gene3D" id="1.20.58.1040">
    <property type="match status" value="1"/>
</dbReference>
<dbReference type="AlphaFoldDB" id="A0A0L9V9V1"/>
<evidence type="ECO:0000259" key="10">
    <source>
        <dbReference type="SMART" id="SM00768"/>
    </source>
</evidence>
<dbReference type="FunFam" id="1.20.58.1040:FF:000001">
    <property type="entry name" value="Glucan endo-1,3-beta-glucosidase 4"/>
    <property type="match status" value="1"/>
</dbReference>
<keyword evidence="8" id="KW-0449">Lipoprotein</keyword>
<dbReference type="EMBL" id="CM003379">
    <property type="protein sequence ID" value="KOM51778.1"/>
    <property type="molecule type" value="Genomic_DNA"/>
</dbReference>
<evidence type="ECO:0000256" key="8">
    <source>
        <dbReference type="ARBA" id="ARBA00023288"/>
    </source>
</evidence>
<evidence type="ECO:0000256" key="4">
    <source>
        <dbReference type="ARBA" id="ARBA00022729"/>
    </source>
</evidence>
<feature type="domain" description="X8" evidence="10">
    <location>
        <begin position="233"/>
        <end position="316"/>
    </location>
</feature>
<keyword evidence="5" id="KW-0472">Membrane</keyword>
<keyword evidence="4" id="KW-0732">Signal</keyword>
<proteinExistence type="predicted"/>
<dbReference type="GO" id="GO:0098552">
    <property type="term" value="C:side of membrane"/>
    <property type="evidence" value="ECO:0007669"/>
    <property type="project" value="UniProtKB-KW"/>
</dbReference>
<comment type="subcellular location">
    <subcellularLocation>
        <location evidence="1">Cell membrane</location>
        <topology evidence="1">Lipid-anchor</topology>
        <topology evidence="1">GPI-anchor</topology>
    </subcellularLocation>
</comment>
<dbReference type="PANTHER" id="PTHR31044:SF53">
    <property type="entry name" value="CARBOHYDRATE-BINDING X8 DOMAIN PROTEIN"/>
    <property type="match status" value="1"/>
</dbReference>
<dbReference type="Gramene" id="KOM51778">
    <property type="protein sequence ID" value="KOM51778"/>
    <property type="gene ID" value="LR48_Vigan09g043700"/>
</dbReference>
<evidence type="ECO:0000256" key="3">
    <source>
        <dbReference type="ARBA" id="ARBA00022622"/>
    </source>
</evidence>
<dbReference type="GO" id="GO:0005886">
    <property type="term" value="C:plasma membrane"/>
    <property type="evidence" value="ECO:0007669"/>
    <property type="project" value="UniProtKB-SubCell"/>
</dbReference>
<feature type="compositionally biased region" description="Low complexity" evidence="9">
    <location>
        <begin position="311"/>
        <end position="328"/>
    </location>
</feature>
<feature type="compositionally biased region" description="Basic and acidic residues" evidence="9">
    <location>
        <begin position="30"/>
        <end position="47"/>
    </location>
</feature>
<evidence type="ECO:0000256" key="2">
    <source>
        <dbReference type="ARBA" id="ARBA00022475"/>
    </source>
</evidence>
<feature type="compositionally biased region" description="Basic and acidic residues" evidence="9">
    <location>
        <begin position="154"/>
        <end position="173"/>
    </location>
</feature>
<evidence type="ECO:0000256" key="9">
    <source>
        <dbReference type="SAM" id="MobiDB-lite"/>
    </source>
</evidence>
<organism evidence="11 12">
    <name type="scientific">Phaseolus angularis</name>
    <name type="common">Azuki bean</name>
    <name type="synonym">Vigna angularis</name>
    <dbReference type="NCBI Taxonomy" id="3914"/>
    <lineage>
        <taxon>Eukaryota</taxon>
        <taxon>Viridiplantae</taxon>
        <taxon>Streptophyta</taxon>
        <taxon>Embryophyta</taxon>
        <taxon>Tracheophyta</taxon>
        <taxon>Spermatophyta</taxon>
        <taxon>Magnoliopsida</taxon>
        <taxon>eudicotyledons</taxon>
        <taxon>Gunneridae</taxon>
        <taxon>Pentapetalae</taxon>
        <taxon>rosids</taxon>
        <taxon>fabids</taxon>
        <taxon>Fabales</taxon>
        <taxon>Fabaceae</taxon>
        <taxon>Papilionoideae</taxon>
        <taxon>50 kb inversion clade</taxon>
        <taxon>NPAAA clade</taxon>
        <taxon>indigoferoid/millettioid clade</taxon>
        <taxon>Phaseoleae</taxon>
        <taxon>Vigna</taxon>
    </lineage>
</organism>
<sequence length="328" mass="36097">MYQQDRAPYGKPPKDGRSGHNYRPSVRPSTKTERLPRCTIRTERPTFSDRAPALVYHQDRASNIQRPSVRLGVPSGPSVQHSTTECLPKMATRTERPPFRNRASALAIRTERPVRNRASVQCDQMDAHPGWHPWPVILPIVRTWAVIRPTKGSSKPEKEALRHDEEKEVEFRGLKSSTQRDITTPITTIPNLVPITSSSPILNPNSNPDTVSPASTLPIITPNNSPIYSSGASWCTASPTASQRALQVALDYACGYGATDCSAIQPGGTCYFPNSVRDHASYAFNKYYQKNPVPNSCNFGGVAVITSTNPSKASSYDSISNSYSQEDV</sequence>
<keyword evidence="6" id="KW-1015">Disulfide bond</keyword>
<reference evidence="12" key="1">
    <citation type="journal article" date="2015" name="Proc. Natl. Acad. Sci. U.S.A.">
        <title>Genome sequencing of adzuki bean (Vigna angularis) provides insight into high starch and low fat accumulation and domestication.</title>
        <authorList>
            <person name="Yang K."/>
            <person name="Tian Z."/>
            <person name="Chen C."/>
            <person name="Luo L."/>
            <person name="Zhao B."/>
            <person name="Wang Z."/>
            <person name="Yu L."/>
            <person name="Li Y."/>
            <person name="Sun Y."/>
            <person name="Li W."/>
            <person name="Chen Y."/>
            <person name="Li Y."/>
            <person name="Zhang Y."/>
            <person name="Ai D."/>
            <person name="Zhao J."/>
            <person name="Shang C."/>
            <person name="Ma Y."/>
            <person name="Wu B."/>
            <person name="Wang M."/>
            <person name="Gao L."/>
            <person name="Sun D."/>
            <person name="Zhang P."/>
            <person name="Guo F."/>
            <person name="Wang W."/>
            <person name="Li Y."/>
            <person name="Wang J."/>
            <person name="Varshney R.K."/>
            <person name="Wang J."/>
            <person name="Ling H.Q."/>
            <person name="Wan P."/>
        </authorList>
    </citation>
    <scope>NUCLEOTIDE SEQUENCE</scope>
    <source>
        <strain evidence="12">cv. Jingnong 6</strain>
    </source>
</reference>
<dbReference type="PANTHER" id="PTHR31044">
    <property type="entry name" value="BETA-1,3 GLUCANASE"/>
    <property type="match status" value="1"/>
</dbReference>
<keyword evidence="3" id="KW-0336">GPI-anchor</keyword>
<dbReference type="SMART" id="SM00768">
    <property type="entry name" value="X8"/>
    <property type="match status" value="1"/>
</dbReference>
<keyword evidence="7" id="KW-0325">Glycoprotein</keyword>
<name>A0A0L9V9V1_PHAAN</name>
<keyword evidence="2" id="KW-1003">Cell membrane</keyword>
<evidence type="ECO:0000256" key="1">
    <source>
        <dbReference type="ARBA" id="ARBA00004609"/>
    </source>
</evidence>
<dbReference type="InterPro" id="IPR012946">
    <property type="entry name" value="X8"/>
</dbReference>
<dbReference type="InterPro" id="IPR044788">
    <property type="entry name" value="X8_dom_prot"/>
</dbReference>
<evidence type="ECO:0000256" key="6">
    <source>
        <dbReference type="ARBA" id="ARBA00023157"/>
    </source>
</evidence>
<protein>
    <recommendedName>
        <fullName evidence="10">X8 domain-containing protein</fullName>
    </recommendedName>
</protein>
<gene>
    <name evidence="11" type="ORF">LR48_Vigan09g043700</name>
</gene>
<evidence type="ECO:0000256" key="5">
    <source>
        <dbReference type="ARBA" id="ARBA00023136"/>
    </source>
</evidence>
<feature type="region of interest" description="Disordered" evidence="9">
    <location>
        <begin position="154"/>
        <end position="175"/>
    </location>
</feature>
<dbReference type="Pfam" id="PF07983">
    <property type="entry name" value="X8"/>
    <property type="match status" value="1"/>
</dbReference>
<dbReference type="Proteomes" id="UP000053144">
    <property type="component" value="Chromosome 9"/>
</dbReference>
<evidence type="ECO:0000256" key="7">
    <source>
        <dbReference type="ARBA" id="ARBA00023180"/>
    </source>
</evidence>
<evidence type="ECO:0000313" key="12">
    <source>
        <dbReference type="Proteomes" id="UP000053144"/>
    </source>
</evidence>
<dbReference type="GO" id="GO:0009506">
    <property type="term" value="C:plasmodesma"/>
    <property type="evidence" value="ECO:0007669"/>
    <property type="project" value="UniProtKB-ARBA"/>
</dbReference>
<accession>A0A0L9V9V1</accession>
<feature type="region of interest" description="Disordered" evidence="9">
    <location>
        <begin position="1"/>
        <end position="52"/>
    </location>
</feature>
<evidence type="ECO:0000313" key="11">
    <source>
        <dbReference type="EMBL" id="KOM51778.1"/>
    </source>
</evidence>
<dbReference type="STRING" id="3914.A0A0L9V9V1"/>
<feature type="region of interest" description="Disordered" evidence="9">
    <location>
        <begin position="308"/>
        <end position="328"/>
    </location>
</feature>